<dbReference type="PANTHER" id="PTHR31264:SF23">
    <property type="entry name" value="F-BOX DOMAIN-CONTAINING PROTEIN"/>
    <property type="match status" value="1"/>
</dbReference>
<dbReference type="OMA" id="CQADELR"/>
<dbReference type="Gramene" id="TRITD6Bv1G011220.1">
    <property type="protein sequence ID" value="TRITD6Bv1G011220.1"/>
    <property type="gene ID" value="TRITD6Bv1G011220"/>
</dbReference>
<dbReference type="PANTHER" id="PTHR31264">
    <property type="entry name" value="OS07G0554500 PROTEIN-RELATED"/>
    <property type="match status" value="1"/>
</dbReference>
<reference evidence="1 2" key="1">
    <citation type="submission" date="2017-09" db="EMBL/GenBank/DDBJ databases">
        <authorList>
            <consortium name="International Durum Wheat Genome Sequencing Consortium (IDWGSC)"/>
            <person name="Milanesi L."/>
        </authorList>
    </citation>
    <scope>NUCLEOTIDE SEQUENCE [LARGE SCALE GENOMIC DNA]</scope>
    <source>
        <strain evidence="2">cv. Svevo</strain>
    </source>
</reference>
<evidence type="ECO:0000313" key="2">
    <source>
        <dbReference type="Proteomes" id="UP000324705"/>
    </source>
</evidence>
<dbReference type="AlphaFoldDB" id="A0A9R0YE80"/>
<dbReference type="EMBL" id="LT934122">
    <property type="protein sequence ID" value="VAI53307.1"/>
    <property type="molecule type" value="Genomic_DNA"/>
</dbReference>
<organism evidence="1 2">
    <name type="scientific">Triticum turgidum subsp. durum</name>
    <name type="common">Durum wheat</name>
    <name type="synonym">Triticum durum</name>
    <dbReference type="NCBI Taxonomy" id="4567"/>
    <lineage>
        <taxon>Eukaryota</taxon>
        <taxon>Viridiplantae</taxon>
        <taxon>Streptophyta</taxon>
        <taxon>Embryophyta</taxon>
        <taxon>Tracheophyta</taxon>
        <taxon>Spermatophyta</taxon>
        <taxon>Magnoliopsida</taxon>
        <taxon>Liliopsida</taxon>
        <taxon>Poales</taxon>
        <taxon>Poaceae</taxon>
        <taxon>BOP clade</taxon>
        <taxon>Pooideae</taxon>
        <taxon>Triticodae</taxon>
        <taxon>Triticeae</taxon>
        <taxon>Triticinae</taxon>
        <taxon>Triticum</taxon>
    </lineage>
</organism>
<sequence length="305" mass="34427">MAVCDPLHRQYELLPPIPDDLRASVEDPIRHNFCETFLAPDGDEETSFRVIWMVECRAKLIAFVFSSSTRQWRAVSQSWTNLLDGLLSSTWIPLFLHRQYACGCFYWLPNWQWQHKSKMLVLDTWMMEFSIVEPPSEAKNSSSTGIPMFESGEGRPRMLVRGPDISSRSYTICRKNGGSSSQWQKEKIISLPLISWDMLRCAKGTYFLLDHRGSSSFEQGRFAVDIETLQLKRVCASTVHGHTYSNYPPSFSSPKVSSDIEEVLEQGVEALQAEGPVDGHQDESTAGKADVGCQADELRVGDGAY</sequence>
<proteinExistence type="predicted"/>
<evidence type="ECO:0000313" key="1">
    <source>
        <dbReference type="EMBL" id="VAI53307.1"/>
    </source>
</evidence>
<dbReference type="Proteomes" id="UP000324705">
    <property type="component" value="Chromosome 6B"/>
</dbReference>
<keyword evidence="2" id="KW-1185">Reference proteome</keyword>
<evidence type="ECO:0008006" key="3">
    <source>
        <dbReference type="Google" id="ProtNLM"/>
    </source>
</evidence>
<gene>
    <name evidence="1" type="ORF">TRITD_6Bv1G011220</name>
</gene>
<protein>
    <recommendedName>
        <fullName evidence="3">F-box protein</fullName>
    </recommendedName>
</protein>
<accession>A0A9R0YE80</accession>
<name>A0A9R0YE80_TRITD</name>